<evidence type="ECO:0000259" key="24">
    <source>
        <dbReference type="PROSITE" id="PS50109"/>
    </source>
</evidence>
<dbReference type="GO" id="GO:0016301">
    <property type="term" value="F:kinase activity"/>
    <property type="evidence" value="ECO:0007669"/>
    <property type="project" value="UniProtKB-KW"/>
</dbReference>
<keyword evidence="7" id="KW-0597">Phosphoprotein</keyword>
<dbReference type="InterPro" id="IPR036097">
    <property type="entry name" value="HisK_dim/P_sf"/>
</dbReference>
<evidence type="ECO:0000313" key="26">
    <source>
        <dbReference type="EMBL" id="GAA2603535.1"/>
    </source>
</evidence>
<dbReference type="RefSeq" id="WP_344543283.1">
    <property type="nucleotide sequence ID" value="NZ_BAAATD010000005.1"/>
</dbReference>
<evidence type="ECO:0000256" key="19">
    <source>
        <dbReference type="ARBA" id="ARBA00023026"/>
    </source>
</evidence>
<gene>
    <name evidence="26" type="ORF">GCM10010411_42030</name>
</gene>
<dbReference type="PANTHER" id="PTHR44936:SF9">
    <property type="entry name" value="SENSOR PROTEIN CREC"/>
    <property type="match status" value="1"/>
</dbReference>
<comment type="cofactor">
    <cofactor evidence="2">
        <name>Mn(2+)</name>
        <dbReference type="ChEBI" id="CHEBI:29035"/>
    </cofactor>
</comment>
<comment type="cofactor">
    <cofactor evidence="3">
        <name>Mg(2+)</name>
        <dbReference type="ChEBI" id="CHEBI:18420"/>
    </cofactor>
</comment>
<dbReference type="PANTHER" id="PTHR44936">
    <property type="entry name" value="SENSOR PROTEIN CREC"/>
    <property type="match status" value="1"/>
</dbReference>
<dbReference type="SMART" id="SM00387">
    <property type="entry name" value="HATPase_c"/>
    <property type="match status" value="1"/>
</dbReference>
<keyword evidence="8" id="KW-0808">Transferase</keyword>
<accession>A0ABP6C993</accession>
<evidence type="ECO:0000256" key="18">
    <source>
        <dbReference type="ARBA" id="ARBA00023016"/>
    </source>
</evidence>
<evidence type="ECO:0000256" key="11">
    <source>
        <dbReference type="ARBA" id="ARBA00022777"/>
    </source>
</evidence>
<evidence type="ECO:0000256" key="22">
    <source>
        <dbReference type="ARBA" id="ARBA00041776"/>
    </source>
</evidence>
<evidence type="ECO:0000256" key="3">
    <source>
        <dbReference type="ARBA" id="ARBA00001946"/>
    </source>
</evidence>
<dbReference type="SMART" id="SM00304">
    <property type="entry name" value="HAMP"/>
    <property type="match status" value="1"/>
</dbReference>
<dbReference type="Proteomes" id="UP001501509">
    <property type="component" value="Unassembled WGS sequence"/>
</dbReference>
<keyword evidence="9 23" id="KW-0812">Transmembrane</keyword>
<evidence type="ECO:0000256" key="20">
    <source>
        <dbReference type="ARBA" id="ARBA00023211"/>
    </source>
</evidence>
<feature type="domain" description="HAMP" evidence="25">
    <location>
        <begin position="172"/>
        <end position="224"/>
    </location>
</feature>
<evidence type="ECO:0000256" key="17">
    <source>
        <dbReference type="ARBA" id="ARBA00023012"/>
    </source>
</evidence>
<evidence type="ECO:0000256" key="9">
    <source>
        <dbReference type="ARBA" id="ARBA00022692"/>
    </source>
</evidence>
<evidence type="ECO:0000256" key="15">
    <source>
        <dbReference type="ARBA" id="ARBA00022912"/>
    </source>
</evidence>
<feature type="transmembrane region" description="Helical" evidence="23">
    <location>
        <begin position="12"/>
        <end position="31"/>
    </location>
</feature>
<evidence type="ECO:0000256" key="10">
    <source>
        <dbReference type="ARBA" id="ARBA00022741"/>
    </source>
</evidence>
<dbReference type="InterPro" id="IPR036890">
    <property type="entry name" value="HATPase_C_sf"/>
</dbReference>
<keyword evidence="23" id="KW-0472">Membrane</keyword>
<dbReference type="SUPFAM" id="SSF158472">
    <property type="entry name" value="HAMP domain-like"/>
    <property type="match status" value="1"/>
</dbReference>
<evidence type="ECO:0000256" key="12">
    <source>
        <dbReference type="ARBA" id="ARBA00022801"/>
    </source>
</evidence>
<keyword evidence="10" id="KW-0547">Nucleotide-binding</keyword>
<keyword evidence="20" id="KW-0464">Manganese</keyword>
<evidence type="ECO:0000256" key="14">
    <source>
        <dbReference type="ARBA" id="ARBA00022842"/>
    </source>
</evidence>
<dbReference type="PRINTS" id="PR00344">
    <property type="entry name" value="BCTRLSENSOR"/>
</dbReference>
<dbReference type="InterPro" id="IPR003661">
    <property type="entry name" value="HisK_dim/P_dom"/>
</dbReference>
<keyword evidence="6" id="KW-1003">Cell membrane</keyword>
<evidence type="ECO:0000256" key="16">
    <source>
        <dbReference type="ARBA" id="ARBA00022989"/>
    </source>
</evidence>
<dbReference type="Pfam" id="PF00672">
    <property type="entry name" value="HAMP"/>
    <property type="match status" value="1"/>
</dbReference>
<evidence type="ECO:0000313" key="27">
    <source>
        <dbReference type="Proteomes" id="UP001501509"/>
    </source>
</evidence>
<comment type="catalytic activity">
    <reaction evidence="1">
        <text>ATP + protein L-histidine = ADP + protein N-phospho-L-histidine.</text>
        <dbReference type="EC" id="2.7.13.3"/>
    </reaction>
</comment>
<dbReference type="EMBL" id="BAAATD010000005">
    <property type="protein sequence ID" value="GAA2603535.1"/>
    <property type="molecule type" value="Genomic_DNA"/>
</dbReference>
<dbReference type="InterPro" id="IPR004358">
    <property type="entry name" value="Sig_transdc_His_kin-like_C"/>
</dbReference>
<organism evidence="26 27">
    <name type="scientific">Actinomadura fulvescens</name>
    <dbReference type="NCBI Taxonomy" id="46160"/>
    <lineage>
        <taxon>Bacteria</taxon>
        <taxon>Bacillati</taxon>
        <taxon>Actinomycetota</taxon>
        <taxon>Actinomycetes</taxon>
        <taxon>Streptosporangiales</taxon>
        <taxon>Thermomonosporaceae</taxon>
        <taxon>Actinomadura</taxon>
    </lineage>
</organism>
<protein>
    <recommendedName>
        <fullName evidence="21">Signal transduction histidine-protein kinase/phosphatase MprB</fullName>
        <ecNumber evidence="5">2.7.13.3</ecNumber>
    </recommendedName>
    <alternativeName>
        <fullName evidence="22">Mycobacterial persistence regulator B</fullName>
    </alternativeName>
</protein>
<keyword evidence="13" id="KW-0067">ATP-binding</keyword>
<evidence type="ECO:0000256" key="5">
    <source>
        <dbReference type="ARBA" id="ARBA00012438"/>
    </source>
</evidence>
<proteinExistence type="predicted"/>
<evidence type="ECO:0000256" key="8">
    <source>
        <dbReference type="ARBA" id="ARBA00022679"/>
    </source>
</evidence>
<evidence type="ECO:0000256" key="4">
    <source>
        <dbReference type="ARBA" id="ARBA00004651"/>
    </source>
</evidence>
<keyword evidence="19" id="KW-0843">Virulence</keyword>
<dbReference type="CDD" id="cd00082">
    <property type="entry name" value="HisKA"/>
    <property type="match status" value="1"/>
</dbReference>
<keyword evidence="18" id="KW-0346">Stress response</keyword>
<evidence type="ECO:0000256" key="21">
    <source>
        <dbReference type="ARBA" id="ARBA00040454"/>
    </source>
</evidence>
<dbReference type="PROSITE" id="PS50109">
    <property type="entry name" value="HIS_KIN"/>
    <property type="match status" value="1"/>
</dbReference>
<keyword evidence="11 26" id="KW-0418">Kinase</keyword>
<dbReference type="InterPro" id="IPR005467">
    <property type="entry name" value="His_kinase_dom"/>
</dbReference>
<keyword evidence="17" id="KW-0902">Two-component regulatory system</keyword>
<keyword evidence="15" id="KW-0904">Protein phosphatase</keyword>
<keyword evidence="16 23" id="KW-1133">Transmembrane helix</keyword>
<sequence length="426" mass="44734">MTLTTIRRQLTFLVVATILLILVAFFLPLVATVRSISADDRVTQAAVEAEGLVPLLMREEPETLELSLQSLAAGDTDTFSVFLPDGRVLGDSAARSDAVRLAQRGYSLVAAAPGGREVLLSAIGRHEGPIVVRAFVSDAAMYEGVTEALAMLALLGLLLLLIGVLVTFLLGTRLTRPMRELAEVSRRLGRGDLAARARGGGAAELVEVAAALNYLARRISELVKGERERVADLSHRLRTPLTALRLEADLLEDPGERAKLNHTIDQVESTVTDAIKTVRGGDSGPGRCDAAVIVAERMEFWTVLAAEQGRAISGEIATDPLPVAAAGADLSDAFDVLISNIFSHTPDGTNFSVTLAPRPGGGAILEVTDDGPGFADTRVRRGRSGGGSSGLGLDIVRRVTEFSGGRLTLGSAPSGGALVRAELGPP</sequence>
<dbReference type="Pfam" id="PF00512">
    <property type="entry name" value="HisKA"/>
    <property type="match status" value="1"/>
</dbReference>
<dbReference type="PROSITE" id="PS50885">
    <property type="entry name" value="HAMP"/>
    <property type="match status" value="1"/>
</dbReference>
<reference evidence="27" key="1">
    <citation type="journal article" date="2019" name="Int. J. Syst. Evol. Microbiol.">
        <title>The Global Catalogue of Microorganisms (GCM) 10K type strain sequencing project: providing services to taxonomists for standard genome sequencing and annotation.</title>
        <authorList>
            <consortium name="The Broad Institute Genomics Platform"/>
            <consortium name="The Broad Institute Genome Sequencing Center for Infectious Disease"/>
            <person name="Wu L."/>
            <person name="Ma J."/>
        </authorList>
    </citation>
    <scope>NUCLEOTIDE SEQUENCE [LARGE SCALE GENOMIC DNA]</scope>
    <source>
        <strain evidence="27">JCM 6833</strain>
    </source>
</reference>
<dbReference type="Pfam" id="PF02518">
    <property type="entry name" value="HATPase_c"/>
    <property type="match status" value="1"/>
</dbReference>
<evidence type="ECO:0000256" key="7">
    <source>
        <dbReference type="ARBA" id="ARBA00022553"/>
    </source>
</evidence>
<keyword evidence="14" id="KW-0460">Magnesium</keyword>
<dbReference type="SUPFAM" id="SSF47384">
    <property type="entry name" value="Homodimeric domain of signal transducing histidine kinase"/>
    <property type="match status" value="1"/>
</dbReference>
<evidence type="ECO:0000259" key="25">
    <source>
        <dbReference type="PROSITE" id="PS50885"/>
    </source>
</evidence>
<dbReference type="InterPro" id="IPR050980">
    <property type="entry name" value="2C_sensor_his_kinase"/>
</dbReference>
<evidence type="ECO:0000256" key="2">
    <source>
        <dbReference type="ARBA" id="ARBA00001936"/>
    </source>
</evidence>
<evidence type="ECO:0000256" key="1">
    <source>
        <dbReference type="ARBA" id="ARBA00000085"/>
    </source>
</evidence>
<feature type="domain" description="Histidine kinase" evidence="24">
    <location>
        <begin position="232"/>
        <end position="426"/>
    </location>
</feature>
<dbReference type="SUPFAM" id="SSF55874">
    <property type="entry name" value="ATPase domain of HSP90 chaperone/DNA topoisomerase II/histidine kinase"/>
    <property type="match status" value="1"/>
</dbReference>
<dbReference type="Gene3D" id="3.30.565.10">
    <property type="entry name" value="Histidine kinase-like ATPase, C-terminal domain"/>
    <property type="match status" value="1"/>
</dbReference>
<dbReference type="Gene3D" id="1.10.287.130">
    <property type="match status" value="1"/>
</dbReference>
<dbReference type="SMART" id="SM00388">
    <property type="entry name" value="HisKA"/>
    <property type="match status" value="1"/>
</dbReference>
<keyword evidence="12" id="KW-0378">Hydrolase</keyword>
<evidence type="ECO:0000256" key="6">
    <source>
        <dbReference type="ARBA" id="ARBA00022475"/>
    </source>
</evidence>
<feature type="transmembrane region" description="Helical" evidence="23">
    <location>
        <begin position="148"/>
        <end position="170"/>
    </location>
</feature>
<name>A0ABP6C993_9ACTN</name>
<comment type="subcellular location">
    <subcellularLocation>
        <location evidence="4">Cell membrane</location>
        <topology evidence="4">Multi-pass membrane protein</topology>
    </subcellularLocation>
</comment>
<dbReference type="InterPro" id="IPR003660">
    <property type="entry name" value="HAMP_dom"/>
</dbReference>
<evidence type="ECO:0000256" key="13">
    <source>
        <dbReference type="ARBA" id="ARBA00022840"/>
    </source>
</evidence>
<comment type="caution">
    <text evidence="26">The sequence shown here is derived from an EMBL/GenBank/DDBJ whole genome shotgun (WGS) entry which is preliminary data.</text>
</comment>
<dbReference type="EC" id="2.7.13.3" evidence="5"/>
<evidence type="ECO:0000256" key="23">
    <source>
        <dbReference type="SAM" id="Phobius"/>
    </source>
</evidence>
<dbReference type="InterPro" id="IPR003594">
    <property type="entry name" value="HATPase_dom"/>
</dbReference>
<keyword evidence="27" id="KW-1185">Reference proteome</keyword>